<name>A0A6G9H782_9ACTN</name>
<dbReference type="EMBL" id="CP050177">
    <property type="protein sequence ID" value="QIQ06166.1"/>
    <property type="molecule type" value="Genomic_DNA"/>
</dbReference>
<accession>A0A6G9H782</accession>
<dbReference type="AlphaFoldDB" id="A0A6G9H782"/>
<evidence type="ECO:0000313" key="1">
    <source>
        <dbReference type="EMBL" id="QIQ06166.1"/>
    </source>
</evidence>
<dbReference type="KEGG" id="slia:HA039_31075"/>
<organism evidence="1 2">
    <name type="scientific">Streptomyces liangshanensis</name>
    <dbReference type="NCBI Taxonomy" id="2717324"/>
    <lineage>
        <taxon>Bacteria</taxon>
        <taxon>Bacillati</taxon>
        <taxon>Actinomycetota</taxon>
        <taxon>Actinomycetes</taxon>
        <taxon>Kitasatosporales</taxon>
        <taxon>Streptomycetaceae</taxon>
        <taxon>Streptomyces</taxon>
    </lineage>
</organism>
<dbReference type="Proteomes" id="UP000501179">
    <property type="component" value="Chromosome"/>
</dbReference>
<dbReference type="RefSeq" id="WP_167034981.1">
    <property type="nucleotide sequence ID" value="NZ_CP050177.1"/>
</dbReference>
<gene>
    <name evidence="1" type="ORF">HA039_31075</name>
</gene>
<protein>
    <submittedName>
        <fullName evidence="1">Uncharacterized protein</fullName>
    </submittedName>
</protein>
<sequence>MEFDVTVDAAGPSGPVEQLTYRIDVEILAKTLVGERPHQRIEDRLGAIADSLDSVTNTYGSANAQALRAEQQRRLEEMRRQTEEEG</sequence>
<evidence type="ECO:0000313" key="2">
    <source>
        <dbReference type="Proteomes" id="UP000501179"/>
    </source>
</evidence>
<keyword evidence="2" id="KW-1185">Reference proteome</keyword>
<proteinExistence type="predicted"/>
<reference evidence="1 2" key="1">
    <citation type="submission" date="2020-03" db="EMBL/GenBank/DDBJ databases">
        <title>A novel species.</title>
        <authorList>
            <person name="Gao J."/>
        </authorList>
    </citation>
    <scope>NUCLEOTIDE SEQUENCE [LARGE SCALE GENOMIC DNA]</scope>
    <source>
        <strain evidence="1 2">QMT-12</strain>
    </source>
</reference>